<evidence type="ECO:0000256" key="1">
    <source>
        <dbReference type="ARBA" id="ARBA00022450"/>
    </source>
</evidence>
<sequence length="1216" mass="135419">MAERRIFPAPPRVHGLSSTTFTAPTIDGSSTIPEICDWIAEHSPHHRAYTYVDDNGQIKSISWLEAGHAIHVAARIVRDRVGWSPGMASTPVIAILAQSGKYPRTDMSRPDLTAACQMLSRTPPPFWELCGQTLPHSLFPPVIRLQQEQSTQDLMKNALEILRDQYPSATAPTPSLMPVFEELYITNSESNFATDDLSFEFKGPDTPCVPGFNKVFGLGIDEIRRRIAGCFWRGVRLSGAQFSTTYPYPGADVQYWSRNEDCVKWLSTRPLVTTGGGPLDQERGDYLASQGVRIWNAYGITEVGAVSTFFPATFLPEWEYFRITKNVTVKMVPNDGSTYEIVILSSEMNQPSVINTTVDGVPAYATSDLVVSHPQVAGYWKIIGRTDDQIMHSTGEKDVHVQACVMFGRGRFQAGILVDPKSEYRFDVSDETALADFRNKIWPTIEKMNEYAPQHSRIFKELILVSIPSKSFQFTTKGTARRGAILKEYEPEIAVAYEKVEQSEQLDILPPHSWDQDIMAQFIRSAVQNVIKYSLLDDDDIFQHGCDSLQATYIRNTILRALRDSAHIDTRQINVNFVYAHPTITRLVLFAVNALRGDSQDNSVATRVDEMHKIVAKYGEVFPVHRGSIAPVGGDVVLLTGSTGSLGCYILALLASDPGVSRVYALNRPSRNGVALRERQRLALTERELDAGIVETGKTVLLEGDMTLPNLGVPQTTYEEDNIQGLRHLIDLSLASPMIIPPRIIFTSSVGVLQSQLWSLLQFVVQYSPYTITDAQSDDELIEAPIKAEFAAGTGYAESKWVSEQVLYEAAAKTPLDPLIVRVGQLSGAPDGLWNAHEWYPAMVQSAPVLRCFPDDDRGVSWIPLDLAAAALVDFRRASNPAHTVHLVHPRPVSWHSIATQVVSEFSVPLVPYTYWLEQLEATARSSNHPDSDNADTLETLHASRLLRLFRSFAKEVGTYSERSAMGMPNIKATRAIQASNTLADPHLRQPRQNACYRLLIWSTRHNSLPFEYSASRDSEEYHIISSLDSTAPSLHDDSDQKLARASSDAALGSSATTGKIGYASFMSENMCDFGKCRLASLAYPFASREHLRTDCNLMSLFFVLDEYTVVESAPVVREMIDVVIDAVKNPSHTPRPQGRFCLEKLRKRHHVGAIIVHANVGRLHSSVNAINSVSTLRAKAAVMLPEAIFLITRDLHQWQTLRALRQMPSIRFNFP</sequence>
<dbReference type="Pfam" id="PF07993">
    <property type="entry name" value="NAD_binding_4"/>
    <property type="match status" value="1"/>
</dbReference>
<accession>A0A2H3JKJ3</accession>
<protein>
    <recommendedName>
        <fullName evidence="3">Thioester reductase (TE) domain-containing protein</fullName>
    </recommendedName>
</protein>
<dbReference type="EMBL" id="KB468124">
    <property type="protein sequence ID" value="PCH42381.1"/>
    <property type="molecule type" value="Genomic_DNA"/>
</dbReference>
<dbReference type="InterPro" id="IPR008949">
    <property type="entry name" value="Isoprenoid_synthase_dom_sf"/>
</dbReference>
<evidence type="ECO:0000259" key="3">
    <source>
        <dbReference type="Pfam" id="PF07993"/>
    </source>
</evidence>
<evidence type="ECO:0000256" key="2">
    <source>
        <dbReference type="ARBA" id="ARBA00022553"/>
    </source>
</evidence>
<reference evidence="4 5" key="1">
    <citation type="journal article" date="2012" name="Science">
        <title>The Paleozoic origin of enzymatic lignin decomposition reconstructed from 31 fungal genomes.</title>
        <authorList>
            <person name="Floudas D."/>
            <person name="Binder M."/>
            <person name="Riley R."/>
            <person name="Barry K."/>
            <person name="Blanchette R.A."/>
            <person name="Henrissat B."/>
            <person name="Martinez A.T."/>
            <person name="Otillar R."/>
            <person name="Spatafora J.W."/>
            <person name="Yadav J.S."/>
            <person name="Aerts A."/>
            <person name="Benoit I."/>
            <person name="Boyd A."/>
            <person name="Carlson A."/>
            <person name="Copeland A."/>
            <person name="Coutinho P.M."/>
            <person name="de Vries R.P."/>
            <person name="Ferreira P."/>
            <person name="Findley K."/>
            <person name="Foster B."/>
            <person name="Gaskell J."/>
            <person name="Glotzer D."/>
            <person name="Gorecki P."/>
            <person name="Heitman J."/>
            <person name="Hesse C."/>
            <person name="Hori C."/>
            <person name="Igarashi K."/>
            <person name="Jurgens J.A."/>
            <person name="Kallen N."/>
            <person name="Kersten P."/>
            <person name="Kohler A."/>
            <person name="Kuees U."/>
            <person name="Kumar T.K.A."/>
            <person name="Kuo A."/>
            <person name="LaButti K."/>
            <person name="Larrondo L.F."/>
            <person name="Lindquist E."/>
            <person name="Ling A."/>
            <person name="Lombard V."/>
            <person name="Lucas S."/>
            <person name="Lundell T."/>
            <person name="Martin R."/>
            <person name="McLaughlin D.J."/>
            <person name="Morgenstern I."/>
            <person name="Morin E."/>
            <person name="Murat C."/>
            <person name="Nagy L.G."/>
            <person name="Nolan M."/>
            <person name="Ohm R.A."/>
            <person name="Patyshakuliyeva A."/>
            <person name="Rokas A."/>
            <person name="Ruiz-Duenas F.J."/>
            <person name="Sabat G."/>
            <person name="Salamov A."/>
            <person name="Samejima M."/>
            <person name="Schmutz J."/>
            <person name="Slot J.C."/>
            <person name="St John F."/>
            <person name="Stenlid J."/>
            <person name="Sun H."/>
            <person name="Sun S."/>
            <person name="Syed K."/>
            <person name="Tsang A."/>
            <person name="Wiebenga A."/>
            <person name="Young D."/>
            <person name="Pisabarro A."/>
            <person name="Eastwood D.C."/>
            <person name="Martin F."/>
            <person name="Cullen D."/>
            <person name="Grigoriev I.V."/>
            <person name="Hibbett D.S."/>
        </authorList>
    </citation>
    <scope>NUCLEOTIDE SEQUENCE [LARGE SCALE GENOMIC DNA]</scope>
    <source>
        <strain evidence="4 5">MD-104</strain>
    </source>
</reference>
<keyword evidence="2" id="KW-0597">Phosphoprotein</keyword>
<dbReference type="PANTHER" id="PTHR43439:SF2">
    <property type="entry name" value="ENZYME, PUTATIVE (JCVI)-RELATED"/>
    <property type="match status" value="1"/>
</dbReference>
<dbReference type="STRING" id="742152.A0A2H3JKJ3"/>
<keyword evidence="5" id="KW-1185">Reference proteome</keyword>
<dbReference type="Gene3D" id="1.10.600.10">
    <property type="entry name" value="Farnesyl Diphosphate Synthase"/>
    <property type="match status" value="1"/>
</dbReference>
<dbReference type="InterPro" id="IPR013120">
    <property type="entry name" value="FAR_NAD-bd"/>
</dbReference>
<dbReference type="InterPro" id="IPR042099">
    <property type="entry name" value="ANL_N_sf"/>
</dbReference>
<dbReference type="Pfam" id="PF23562">
    <property type="entry name" value="AMP-binding_C_3"/>
    <property type="match status" value="1"/>
</dbReference>
<dbReference type="PANTHER" id="PTHR43439">
    <property type="entry name" value="PHENYLACETATE-COENZYME A LIGASE"/>
    <property type="match status" value="1"/>
</dbReference>
<dbReference type="OrthoDB" id="429813at2759"/>
<dbReference type="SUPFAM" id="SSF56801">
    <property type="entry name" value="Acetyl-CoA synthetase-like"/>
    <property type="match status" value="1"/>
</dbReference>
<proteinExistence type="predicted"/>
<feature type="domain" description="Thioester reductase (TE)" evidence="3">
    <location>
        <begin position="639"/>
        <end position="720"/>
    </location>
</feature>
<dbReference type="Proteomes" id="UP000218811">
    <property type="component" value="Unassembled WGS sequence"/>
</dbReference>
<gene>
    <name evidence="4" type="ORF">WOLCODRAFT_17681</name>
</gene>
<dbReference type="Gene3D" id="3.40.50.720">
    <property type="entry name" value="NAD(P)-binding Rossmann-like Domain"/>
    <property type="match status" value="1"/>
</dbReference>
<organism evidence="4 5">
    <name type="scientific">Wolfiporia cocos (strain MD-104)</name>
    <name type="common">Brown rot fungus</name>
    <dbReference type="NCBI Taxonomy" id="742152"/>
    <lineage>
        <taxon>Eukaryota</taxon>
        <taxon>Fungi</taxon>
        <taxon>Dikarya</taxon>
        <taxon>Basidiomycota</taxon>
        <taxon>Agaricomycotina</taxon>
        <taxon>Agaricomycetes</taxon>
        <taxon>Polyporales</taxon>
        <taxon>Phaeolaceae</taxon>
        <taxon>Wolfiporia</taxon>
    </lineage>
</organism>
<dbReference type="Gene3D" id="3.40.50.12780">
    <property type="entry name" value="N-terminal domain of ligase-like"/>
    <property type="match status" value="1"/>
</dbReference>
<keyword evidence="1" id="KW-0596">Phosphopantetheine</keyword>
<evidence type="ECO:0000313" key="5">
    <source>
        <dbReference type="Proteomes" id="UP000218811"/>
    </source>
</evidence>
<name>A0A2H3JKJ3_WOLCO</name>
<dbReference type="InterPro" id="IPR036291">
    <property type="entry name" value="NAD(P)-bd_dom_sf"/>
</dbReference>
<dbReference type="SUPFAM" id="SSF51735">
    <property type="entry name" value="NAD(P)-binding Rossmann-fold domains"/>
    <property type="match status" value="1"/>
</dbReference>
<dbReference type="AlphaFoldDB" id="A0A2H3JKJ3"/>
<evidence type="ECO:0000313" key="4">
    <source>
        <dbReference type="EMBL" id="PCH42381.1"/>
    </source>
</evidence>
<dbReference type="InterPro" id="IPR051414">
    <property type="entry name" value="Adenylate-forming_Reductase"/>
</dbReference>